<dbReference type="InterPro" id="IPR032481">
    <property type="entry name" value="DUF5055"/>
</dbReference>
<organism evidence="1 2">
    <name type="scientific">Pusillibacter faecalis</name>
    <dbReference type="NCBI Taxonomy" id="2714358"/>
    <lineage>
        <taxon>Bacteria</taxon>
        <taxon>Bacillati</taxon>
        <taxon>Bacillota</taxon>
        <taxon>Clostridia</taxon>
        <taxon>Eubacteriales</taxon>
        <taxon>Oscillospiraceae</taxon>
        <taxon>Pusillibacter</taxon>
    </lineage>
</organism>
<proteinExistence type="predicted"/>
<dbReference type="Pfam" id="PF16478">
    <property type="entry name" value="DUF5055"/>
    <property type="match status" value="1"/>
</dbReference>
<keyword evidence="2" id="KW-1185">Reference proteome</keyword>
<evidence type="ECO:0000313" key="2">
    <source>
        <dbReference type="Proteomes" id="UP000679848"/>
    </source>
</evidence>
<dbReference type="RefSeq" id="WP_213542682.1">
    <property type="nucleotide sequence ID" value="NZ_AP023420.1"/>
</dbReference>
<protein>
    <submittedName>
        <fullName evidence="1">Uncharacterized protein</fullName>
    </submittedName>
</protein>
<dbReference type="KEGG" id="pfaa:MM59RIKEN_07450"/>
<name>A0A810QCD4_9FIRM</name>
<evidence type="ECO:0000313" key="1">
    <source>
        <dbReference type="EMBL" id="BCK83426.1"/>
    </source>
</evidence>
<dbReference type="AlphaFoldDB" id="A0A810QCD4"/>
<dbReference type="Proteomes" id="UP000679848">
    <property type="component" value="Chromosome"/>
</dbReference>
<reference evidence="1" key="1">
    <citation type="submission" date="2020-09" db="EMBL/GenBank/DDBJ databases">
        <title>New species isolated from human feces.</title>
        <authorList>
            <person name="Kitahara M."/>
            <person name="Shigeno Y."/>
            <person name="Shime M."/>
            <person name="Matsumoto Y."/>
            <person name="Nakamura S."/>
            <person name="Motooka D."/>
            <person name="Fukuoka S."/>
            <person name="Nishikawa H."/>
            <person name="Benno Y."/>
        </authorList>
    </citation>
    <scope>NUCLEOTIDE SEQUENCE</scope>
    <source>
        <strain evidence="1">MM59</strain>
    </source>
</reference>
<dbReference type="EMBL" id="AP023420">
    <property type="protein sequence ID" value="BCK83426.1"/>
    <property type="molecule type" value="Genomic_DNA"/>
</dbReference>
<accession>A0A810QCD4</accession>
<sequence>MSDNIINIQDRVQPVRVIDNKTGTAYELDFNRESVKFAENRGFKVDELTVFPVTRIPELFYYAFRKNHKNVARSQTDALLDGMGGMTSAFLERLMQLYNQAALTHLISTDEDSAKNAEVTVEL</sequence>
<gene>
    <name evidence="1" type="ORF">MM59RIKEN_07450</name>
</gene>